<dbReference type="Pfam" id="PF00004">
    <property type="entry name" value="AAA"/>
    <property type="match status" value="1"/>
</dbReference>
<dbReference type="EMBL" id="CP101989">
    <property type="protein sequence ID" value="UUI64655.1"/>
    <property type="molecule type" value="Genomic_DNA"/>
</dbReference>
<organism evidence="6 7">
    <name type="scientific">Cellulomonas wangsupingiae</name>
    <dbReference type="NCBI Taxonomy" id="2968085"/>
    <lineage>
        <taxon>Bacteria</taxon>
        <taxon>Bacillati</taxon>
        <taxon>Actinomycetota</taxon>
        <taxon>Actinomycetes</taxon>
        <taxon>Micrococcales</taxon>
        <taxon>Cellulomonadaceae</taxon>
        <taxon>Cellulomonas</taxon>
    </lineage>
</organism>
<dbReference type="PRINTS" id="PR00819">
    <property type="entry name" value="CBXCFQXSUPER"/>
</dbReference>
<dbReference type="Gene3D" id="1.10.8.60">
    <property type="match status" value="1"/>
</dbReference>
<evidence type="ECO:0000256" key="4">
    <source>
        <dbReference type="SAM" id="MobiDB-lite"/>
    </source>
</evidence>
<dbReference type="RefSeq" id="WP_227566415.1">
    <property type="nucleotide sequence ID" value="NZ_CP101989.1"/>
</dbReference>
<dbReference type="SMART" id="SM00382">
    <property type="entry name" value="AAA"/>
    <property type="match status" value="1"/>
</dbReference>
<evidence type="ECO:0000256" key="1">
    <source>
        <dbReference type="ARBA" id="ARBA00010378"/>
    </source>
</evidence>
<comment type="similarity">
    <text evidence="1">Belongs to the CbxX/CfxQ family.</text>
</comment>
<dbReference type="PANTHER" id="PTHR43392">
    <property type="entry name" value="AAA-TYPE ATPASE FAMILY PROTEIN / ANKYRIN REPEAT FAMILY PROTEIN"/>
    <property type="match status" value="1"/>
</dbReference>
<dbReference type="Proteomes" id="UP001317322">
    <property type="component" value="Chromosome"/>
</dbReference>
<feature type="domain" description="AAA+ ATPase" evidence="5">
    <location>
        <begin position="235"/>
        <end position="370"/>
    </location>
</feature>
<dbReference type="InterPro" id="IPR000641">
    <property type="entry name" value="CbxX/CfxQ"/>
</dbReference>
<feature type="region of interest" description="Disordered" evidence="4">
    <location>
        <begin position="453"/>
        <end position="486"/>
    </location>
</feature>
<protein>
    <submittedName>
        <fullName evidence="6">AAA family ATPase</fullName>
    </submittedName>
</protein>
<dbReference type="Gene3D" id="3.40.50.300">
    <property type="entry name" value="P-loop containing nucleotide triphosphate hydrolases"/>
    <property type="match status" value="1"/>
</dbReference>
<dbReference type="InterPro" id="IPR003959">
    <property type="entry name" value="ATPase_AAA_core"/>
</dbReference>
<dbReference type="PANTHER" id="PTHR43392:SF2">
    <property type="entry name" value="AAA-TYPE ATPASE FAMILY PROTEIN _ ANKYRIN REPEAT FAMILY PROTEIN"/>
    <property type="match status" value="1"/>
</dbReference>
<evidence type="ECO:0000313" key="7">
    <source>
        <dbReference type="Proteomes" id="UP001317322"/>
    </source>
</evidence>
<dbReference type="InterPro" id="IPR041627">
    <property type="entry name" value="AAA_lid_6"/>
</dbReference>
<feature type="region of interest" description="Disordered" evidence="4">
    <location>
        <begin position="134"/>
        <end position="187"/>
    </location>
</feature>
<dbReference type="InterPro" id="IPR050773">
    <property type="entry name" value="CbxX/CfxQ_RuBisCO_ESX"/>
</dbReference>
<dbReference type="CDD" id="cd00009">
    <property type="entry name" value="AAA"/>
    <property type="match status" value="1"/>
</dbReference>
<feature type="compositionally biased region" description="Pro residues" evidence="4">
    <location>
        <begin position="461"/>
        <end position="475"/>
    </location>
</feature>
<keyword evidence="7" id="KW-1185">Reference proteome</keyword>
<dbReference type="Pfam" id="PF17866">
    <property type="entry name" value="AAA_lid_6"/>
    <property type="match status" value="1"/>
</dbReference>
<dbReference type="InterPro" id="IPR003593">
    <property type="entry name" value="AAA+_ATPase"/>
</dbReference>
<feature type="compositionally biased region" description="Low complexity" evidence="4">
    <location>
        <begin position="476"/>
        <end position="486"/>
    </location>
</feature>
<accession>A0ABY5K2W3</accession>
<name>A0ABY5K2W3_9CELL</name>
<dbReference type="SUPFAM" id="SSF52540">
    <property type="entry name" value="P-loop containing nucleoside triphosphate hydrolases"/>
    <property type="match status" value="1"/>
</dbReference>
<reference evidence="6 7" key="1">
    <citation type="submission" date="2022-07" db="EMBL/GenBank/DDBJ databases">
        <title>Novel species in genus cellulomonas.</title>
        <authorList>
            <person name="Ye L."/>
        </authorList>
    </citation>
    <scope>NUCLEOTIDE SEQUENCE [LARGE SCALE GENOMIC DNA]</scope>
    <source>
        <strain evidence="7">zg-Y908</strain>
    </source>
</reference>
<evidence type="ECO:0000259" key="5">
    <source>
        <dbReference type="SMART" id="SM00382"/>
    </source>
</evidence>
<dbReference type="InterPro" id="IPR027417">
    <property type="entry name" value="P-loop_NTPase"/>
</dbReference>
<sequence>MSALPGAVDALVAAGTAAGLPPADVRDEGERLAAAVAESVTGAGPAWLAALGRSDAELTPFFAAAASARRWRHAPTDLLTSLVAVRSPHAAAYADALAHVASAACDLGTPDLQVVAAASVTAAVQRAAAALAPAPTPPAAREQSSHLSPVLDRTVTTGRGDPDPHPPGAREQSGHVGSGSTGAADDAPEKTFDELLAELDALVGLDSVKREIRQQAQVLRVERLRADAGLTRPSLTRHLVFVGNPGTGKTTVARLVAGLYRALGLLSSGHLVEVDRSELVAGYLGQTATKTTEVVARALGGVLFIDEAYSLAEDQYGAEAVNTLVKDMEDHRDELVVIVAGYPLPMARFLTTNPGLESRFATTIAFDDYTDAQLREIFALAARTADFEPSPEALDLVEQIVAAQPRHEGFGNGRLARNLLDRAVLRHAWRLRDVAAPTVEQLRTLLPEDLATDVEDVAPDLPAPGAPDAPAPPAVTTPASPTEEPA</sequence>
<evidence type="ECO:0000313" key="6">
    <source>
        <dbReference type="EMBL" id="UUI64655.1"/>
    </source>
</evidence>
<evidence type="ECO:0000256" key="2">
    <source>
        <dbReference type="ARBA" id="ARBA00022741"/>
    </source>
</evidence>
<keyword evidence="3" id="KW-0067">ATP-binding</keyword>
<evidence type="ECO:0000256" key="3">
    <source>
        <dbReference type="ARBA" id="ARBA00022840"/>
    </source>
</evidence>
<keyword evidence="2" id="KW-0547">Nucleotide-binding</keyword>
<gene>
    <name evidence="6" type="ORF">NP075_16275</name>
</gene>
<proteinExistence type="inferred from homology"/>